<dbReference type="InterPro" id="IPR011009">
    <property type="entry name" value="Kinase-like_dom_sf"/>
</dbReference>
<dbReference type="PROSITE" id="PS50011">
    <property type="entry name" value="PROTEIN_KINASE_DOM"/>
    <property type="match status" value="1"/>
</dbReference>
<proteinExistence type="predicted"/>
<dbReference type="Gene3D" id="1.10.510.10">
    <property type="entry name" value="Transferase(Phosphotransferase) domain 1"/>
    <property type="match status" value="1"/>
</dbReference>
<name>A0A0D2VKR6_CAPO3</name>
<dbReference type="CDD" id="cd00180">
    <property type="entry name" value="PKc"/>
    <property type="match status" value="1"/>
</dbReference>
<dbReference type="STRING" id="595528.A0A0D2VKR6"/>
<dbReference type="InterPro" id="IPR008271">
    <property type="entry name" value="Ser/Thr_kinase_AS"/>
</dbReference>
<dbReference type="RefSeq" id="XP_004364783.1">
    <property type="nucleotide sequence ID" value="XM_004364726.2"/>
</dbReference>
<feature type="region of interest" description="Disordered" evidence="1">
    <location>
        <begin position="478"/>
        <end position="497"/>
    </location>
</feature>
<dbReference type="SMART" id="SM00220">
    <property type="entry name" value="S_TKc"/>
    <property type="match status" value="1"/>
</dbReference>
<feature type="domain" description="Protein kinase" evidence="2">
    <location>
        <begin position="921"/>
        <end position="1194"/>
    </location>
</feature>
<dbReference type="PANTHER" id="PTHR13954:SF6">
    <property type="entry name" value="NON-SPECIFIC SERINE_THREONINE PROTEIN KINASE"/>
    <property type="match status" value="1"/>
</dbReference>
<dbReference type="PhylomeDB" id="A0A0D2VKR6"/>
<sequence length="1348" mass="142420">MSEFAPSASASASAAAAAAAGSGIALRSPALAAAVAQSTAAAANAVATPAGVQAVAKLNRAGQNPFAFGQLLSPLLGISDVYLGADANPVVFSEGTCCLDLGDYVMLTVRATAKGLVGVDAEPVAVAFGVVVQPNVIQGEDGLLYAFDNGDILPNSPLADELARSPRQHEPVLFVSCRPRVQTTTGSALPMTLHTHHQQLHVGSGSSPITIGTTSNHHAGLNGTSSHIAATVSPGLSSSSAPHVMPIARLVASRISSVVKAWKSNDKMPYTSSGFILGVPPLRDFWIGVPKRSSTLQSQAITLFSEAHAHETLLTLAAIRNDRGGLTGLFMSAEIERGILVPLASGDRCSIEYTWRPNSAAVLHAYFSIASAWAYTAFPSIVPEPGDLATFRLVLSSQAVTRVRLLCTATVQGAGDALQLVVKRRAGDLYLPVPQALPFPLLDGDRVTFVLDVRYSSSPEPSPFGVVQTSSAAVTSASPAAAEPISPPRQQSPSSGGLFPHLVASSLRLLTARDGDANSSILRGVLNVATSQIDFRGAPIVVSSYHSSLHNPHMSRATVAFRLSYTSARSGALVLQASDVRDVHPSEPRRIEPSSVTSADVAHPNPRAGAAPMRPAPSDMSASASALSSPAAVNVPAASLLPGSSSGSPSANSAFVSKSYGGSPSGAHLPPAAIASQLWVGGGESGSTPDGSFSRFKPSSPYPISRPPTSEVTATMTRGASIVLPNGDPSVFGTSPVLSNVGSGPLRLAADAMTPGHAAAAAAAEMLVDPTAPAASVLSSLSTSPLDLWANPVTPLKPTSLKPLLSKKVDASAPLVAPIFPFSDFALGSTPDLLWGPRSSFAADFGTSSAGSSSAWDLPQLSSALAYSAIRPTDTMQQLGLPGNQHPLHHSSGARSSGFVSSATTNVLNDGNVCVADRLRFDPKNILGQGAHQVFEGDFRTPLGTYKVAVKVVGKVAANNYPEYLKEVDTLRTMSHPNIIRIYDHLQNDKYHFIVMKKAAFTMHDFVRQQSDHYRPDMRIKHVRQLFDALSFCHSQTQPIIHGDIKPSNVLLTDTLDLLLSDFGGSRHTLSTSALDSKLGAASPIPSQPGTPRWRAPEVMLEQRFSTAGDIFSLGLVVYFMLSDGEHAFQGDAADELVEQYVRENRQVGLEAAEANGAAFITQHPGCCALITRMIDADREKRPSIRDVMAHPLTWTDEERHAFVRSCHRAIRSFKDLKHFIVNHRDGRIVWARSKHWNRVFLDGPQEHQQVFHWVSRPPDGPYGDTLADLLVFACRSLDHIHEAQAEVRSAAGKDGLALVVQLFPRLIDVTYAILQEYRAALVHCLGEVDQILHPSTGGSSTSALGSL</sequence>
<feature type="region of interest" description="Disordered" evidence="1">
    <location>
        <begin position="579"/>
        <end position="623"/>
    </location>
</feature>
<dbReference type="GO" id="GO:0070059">
    <property type="term" value="P:intrinsic apoptotic signaling pathway in response to endoplasmic reticulum stress"/>
    <property type="evidence" value="ECO:0007669"/>
    <property type="project" value="TreeGrafter"/>
</dbReference>
<keyword evidence="4" id="KW-1185">Reference proteome</keyword>
<organism evidence="3 4">
    <name type="scientific">Capsaspora owczarzaki (strain ATCC 30864)</name>
    <dbReference type="NCBI Taxonomy" id="595528"/>
    <lineage>
        <taxon>Eukaryota</taxon>
        <taxon>Filasterea</taxon>
        <taxon>Capsaspora</taxon>
    </lineage>
</organism>
<dbReference type="Proteomes" id="UP000008743">
    <property type="component" value="Unassembled WGS sequence"/>
</dbReference>
<dbReference type="Gene3D" id="3.30.200.20">
    <property type="entry name" value="Phosphorylase Kinase, domain 1"/>
    <property type="match status" value="1"/>
</dbReference>
<dbReference type="InParanoid" id="A0A0D2VKR6"/>
<dbReference type="Pfam" id="PF00069">
    <property type="entry name" value="Pkinase"/>
    <property type="match status" value="1"/>
</dbReference>
<dbReference type="SUPFAM" id="SSF56112">
    <property type="entry name" value="Protein kinase-like (PK-like)"/>
    <property type="match status" value="1"/>
</dbReference>
<dbReference type="InterPro" id="IPR045133">
    <property type="entry name" value="IRE1/2-like"/>
</dbReference>
<dbReference type="GO" id="GO:0004521">
    <property type="term" value="F:RNA endonuclease activity"/>
    <property type="evidence" value="ECO:0007669"/>
    <property type="project" value="InterPro"/>
</dbReference>
<dbReference type="PROSITE" id="PS00108">
    <property type="entry name" value="PROTEIN_KINASE_ST"/>
    <property type="match status" value="1"/>
</dbReference>
<dbReference type="eggNOG" id="KOG1027">
    <property type="taxonomic scope" value="Eukaryota"/>
</dbReference>
<reference evidence="4" key="1">
    <citation type="submission" date="2011-02" db="EMBL/GenBank/DDBJ databases">
        <title>The Genome Sequence of Capsaspora owczarzaki ATCC 30864.</title>
        <authorList>
            <person name="Russ C."/>
            <person name="Cuomo C."/>
            <person name="Burger G."/>
            <person name="Gray M.W."/>
            <person name="Holland P.W.H."/>
            <person name="King N."/>
            <person name="Lang F.B.F."/>
            <person name="Roger A.J."/>
            <person name="Ruiz-Trillo I."/>
            <person name="Young S.K."/>
            <person name="Zeng Q."/>
            <person name="Gargeya S."/>
            <person name="Alvarado L."/>
            <person name="Berlin A."/>
            <person name="Chapman S.B."/>
            <person name="Chen Z."/>
            <person name="Freedman E."/>
            <person name="Gellesch M."/>
            <person name="Goldberg J."/>
            <person name="Griggs A."/>
            <person name="Gujja S."/>
            <person name="Heilman E."/>
            <person name="Heiman D."/>
            <person name="Howarth C."/>
            <person name="Mehta T."/>
            <person name="Neiman D."/>
            <person name="Pearson M."/>
            <person name="Roberts A."/>
            <person name="Saif S."/>
            <person name="Shea T."/>
            <person name="Shenoy N."/>
            <person name="Sisk P."/>
            <person name="Stolte C."/>
            <person name="Sykes S."/>
            <person name="White J."/>
            <person name="Yandava C."/>
            <person name="Haas B."/>
            <person name="Nusbaum C."/>
            <person name="Birren B."/>
        </authorList>
    </citation>
    <scope>NUCLEOTIDE SEQUENCE</scope>
    <source>
        <strain evidence="4">ATCC 30864</strain>
    </source>
</reference>
<protein>
    <submittedName>
        <fullName evidence="3">CAMK protein kinase</fullName>
    </submittedName>
</protein>
<dbReference type="GO" id="GO:0036498">
    <property type="term" value="P:IRE1-mediated unfolded protein response"/>
    <property type="evidence" value="ECO:0007669"/>
    <property type="project" value="TreeGrafter"/>
</dbReference>
<feature type="compositionally biased region" description="Low complexity" evidence="1">
    <location>
        <begin position="478"/>
        <end position="495"/>
    </location>
</feature>
<feature type="compositionally biased region" description="Low complexity" evidence="1">
    <location>
        <begin position="604"/>
        <end position="623"/>
    </location>
</feature>
<accession>A0A0D2VKR6</accession>
<feature type="region of interest" description="Disordered" evidence="1">
    <location>
        <begin position="680"/>
        <end position="712"/>
    </location>
</feature>
<evidence type="ECO:0000259" key="2">
    <source>
        <dbReference type="PROSITE" id="PS50011"/>
    </source>
</evidence>
<dbReference type="GO" id="GO:1990604">
    <property type="term" value="C:IRE1-TRAF2-ASK1 complex"/>
    <property type="evidence" value="ECO:0007669"/>
    <property type="project" value="TreeGrafter"/>
</dbReference>
<evidence type="ECO:0000256" key="1">
    <source>
        <dbReference type="SAM" id="MobiDB-lite"/>
    </source>
</evidence>
<dbReference type="OrthoDB" id="63989at2759"/>
<keyword evidence="3" id="KW-0808">Transferase</keyword>
<dbReference type="GO" id="GO:0005524">
    <property type="term" value="F:ATP binding"/>
    <property type="evidence" value="ECO:0007669"/>
    <property type="project" value="InterPro"/>
</dbReference>
<dbReference type="GO" id="GO:0004674">
    <property type="term" value="F:protein serine/threonine kinase activity"/>
    <property type="evidence" value="ECO:0007669"/>
    <property type="project" value="InterPro"/>
</dbReference>
<evidence type="ECO:0000313" key="4">
    <source>
        <dbReference type="Proteomes" id="UP000008743"/>
    </source>
</evidence>
<feature type="compositionally biased region" description="Basic and acidic residues" evidence="1">
    <location>
        <begin position="579"/>
        <end position="592"/>
    </location>
</feature>
<dbReference type="PANTHER" id="PTHR13954">
    <property type="entry name" value="IRE1-RELATED"/>
    <property type="match status" value="1"/>
</dbReference>
<dbReference type="EMBL" id="KE346361">
    <property type="protein sequence ID" value="KJE90632.1"/>
    <property type="molecule type" value="Genomic_DNA"/>
</dbReference>
<dbReference type="InterPro" id="IPR000719">
    <property type="entry name" value="Prot_kinase_dom"/>
</dbReference>
<evidence type="ECO:0000313" key="3">
    <source>
        <dbReference type="EMBL" id="KJE90632.1"/>
    </source>
</evidence>
<gene>
    <name evidence="3" type="ORF">CAOG_001915</name>
</gene>
<dbReference type="GO" id="GO:0051082">
    <property type="term" value="F:unfolded protein binding"/>
    <property type="evidence" value="ECO:0007669"/>
    <property type="project" value="TreeGrafter"/>
</dbReference>
<keyword evidence="3" id="KW-0418">Kinase</keyword>